<accession>A0ACD4NN47</accession>
<organism evidence="1 2">
    <name type="scientific">Antarcticirhabdus aurantiaca</name>
    <dbReference type="NCBI Taxonomy" id="2606717"/>
    <lineage>
        <taxon>Bacteria</taxon>
        <taxon>Pseudomonadati</taxon>
        <taxon>Pseudomonadota</taxon>
        <taxon>Alphaproteobacteria</taxon>
        <taxon>Hyphomicrobiales</taxon>
        <taxon>Aurantimonadaceae</taxon>
        <taxon>Antarcticirhabdus</taxon>
    </lineage>
</organism>
<evidence type="ECO:0000313" key="1">
    <source>
        <dbReference type="EMBL" id="WAJ28278.1"/>
    </source>
</evidence>
<reference evidence="1" key="1">
    <citation type="submission" date="2022-11" db="EMBL/GenBank/DDBJ databases">
        <title>beta-Carotene-producing bacterium, Jeongeuplla avenae sp. nov., alleviates the salt stress of Arabidopsis seedlings.</title>
        <authorList>
            <person name="Jiang L."/>
            <person name="Lee J."/>
        </authorList>
    </citation>
    <scope>NUCLEOTIDE SEQUENCE</scope>
    <source>
        <strain evidence="1">DY_R2A_6</strain>
    </source>
</reference>
<keyword evidence="2" id="KW-1185">Reference proteome</keyword>
<evidence type="ECO:0000313" key="2">
    <source>
        <dbReference type="Proteomes" id="UP001163223"/>
    </source>
</evidence>
<gene>
    <name evidence="1" type="ORF">OXU80_26255</name>
</gene>
<name>A0ACD4NN47_9HYPH</name>
<dbReference type="EMBL" id="CP113520">
    <property type="protein sequence ID" value="WAJ28278.1"/>
    <property type="molecule type" value="Genomic_DNA"/>
</dbReference>
<sequence>MVLILLFPMAVLGAAVLLLLSRHRTGTWKAARGGPLLLLLTLLASYALAFAALNADPYYEDNGAAEFIEFRYRWTWAAVIGGLVSMFSVPGVFALRALWLWWRCRNARGTDGPPRERA</sequence>
<dbReference type="Proteomes" id="UP001163223">
    <property type="component" value="Chromosome"/>
</dbReference>
<proteinExistence type="predicted"/>
<protein>
    <submittedName>
        <fullName evidence="1">Uncharacterized protein</fullName>
    </submittedName>
</protein>